<evidence type="ECO:0000313" key="1">
    <source>
        <dbReference type="EMBL" id="KAK6618362.1"/>
    </source>
</evidence>
<dbReference type="EMBL" id="JAWJWF010000050">
    <property type="protein sequence ID" value="KAK6618362.1"/>
    <property type="molecule type" value="Genomic_DNA"/>
</dbReference>
<sequence length="329" mass="36409">MVVHKKTVSGKEHSILKYTLQGKSQQEDKVPVGMDGKKFKHGISGALSVSSFTTGNTAIGNSKFETLKKGSLILPLPQLIQQPILHGETLITPPTSRMGIQQKDLSATSPLQVSLTRPSCSLDLSKIPTVTIPHNLRGLVLSMVFPDNKTEFVRLVSDERKCEDVSDIVVPEFGSFGASAFVEDNLQDSFKLTKLLLDKFSAVKEKISSRTRFTEENVLASAVKKLNRIYEKSSQLLNELDKNLLEGFAMWKAHVRTALGVIDLSDDETKSSSGKLKNKSKSSIFFERCKNLLLNDDSHVEVLEVTSNKSRNKLKRMMTGKAINGYPRG</sequence>
<name>A0ABR1AFS3_POLSC</name>
<accession>A0ABR1AFS3</accession>
<reference evidence="1 2" key="1">
    <citation type="submission" date="2023-09" db="EMBL/GenBank/DDBJ databases">
        <title>Genomes of two closely related lineages of the louse Polyplax serrata with different host specificities.</title>
        <authorList>
            <person name="Martinu J."/>
            <person name="Tarabai H."/>
            <person name="Stefka J."/>
            <person name="Hypsa V."/>
        </authorList>
    </citation>
    <scope>NUCLEOTIDE SEQUENCE [LARGE SCALE GENOMIC DNA]</scope>
    <source>
        <strain evidence="1">98ZLc_SE</strain>
    </source>
</reference>
<dbReference type="Proteomes" id="UP001359485">
    <property type="component" value="Unassembled WGS sequence"/>
</dbReference>
<proteinExistence type="predicted"/>
<keyword evidence="2" id="KW-1185">Reference proteome</keyword>
<evidence type="ECO:0000313" key="2">
    <source>
        <dbReference type="Proteomes" id="UP001359485"/>
    </source>
</evidence>
<gene>
    <name evidence="1" type="ORF">RUM44_002814</name>
</gene>
<organism evidence="1 2">
    <name type="scientific">Polyplax serrata</name>
    <name type="common">Common mouse louse</name>
    <dbReference type="NCBI Taxonomy" id="468196"/>
    <lineage>
        <taxon>Eukaryota</taxon>
        <taxon>Metazoa</taxon>
        <taxon>Ecdysozoa</taxon>
        <taxon>Arthropoda</taxon>
        <taxon>Hexapoda</taxon>
        <taxon>Insecta</taxon>
        <taxon>Pterygota</taxon>
        <taxon>Neoptera</taxon>
        <taxon>Paraneoptera</taxon>
        <taxon>Psocodea</taxon>
        <taxon>Troctomorpha</taxon>
        <taxon>Phthiraptera</taxon>
        <taxon>Anoplura</taxon>
        <taxon>Polyplacidae</taxon>
        <taxon>Polyplax</taxon>
    </lineage>
</organism>
<protein>
    <submittedName>
        <fullName evidence="1">Uncharacterized protein</fullName>
    </submittedName>
</protein>
<comment type="caution">
    <text evidence="1">The sequence shown here is derived from an EMBL/GenBank/DDBJ whole genome shotgun (WGS) entry which is preliminary data.</text>
</comment>